<evidence type="ECO:0000313" key="4">
    <source>
        <dbReference type="Proteomes" id="UP000001349"/>
    </source>
</evidence>
<gene>
    <name evidence="3" type="ordered locus">Ccel_2930</name>
</gene>
<dbReference type="PANTHER" id="PTHR12526:SF630">
    <property type="entry name" value="GLYCOSYLTRANSFERASE"/>
    <property type="match status" value="1"/>
</dbReference>
<name>B8I8C4_RUMCH</name>
<dbReference type="eggNOG" id="COG0438">
    <property type="taxonomic scope" value="Bacteria"/>
</dbReference>
<dbReference type="InterPro" id="IPR028098">
    <property type="entry name" value="Glyco_trans_4-like_N"/>
</dbReference>
<dbReference type="Proteomes" id="UP000001349">
    <property type="component" value="Chromosome"/>
</dbReference>
<dbReference type="STRING" id="394503.Ccel_2930"/>
<evidence type="ECO:0000259" key="2">
    <source>
        <dbReference type="Pfam" id="PF13439"/>
    </source>
</evidence>
<reference evidence="3 4" key="1">
    <citation type="submission" date="2009-01" db="EMBL/GenBank/DDBJ databases">
        <title>Complete sequence of Clostridium cellulolyticum H10.</title>
        <authorList>
            <consortium name="US DOE Joint Genome Institute"/>
            <person name="Lucas S."/>
            <person name="Copeland A."/>
            <person name="Lapidus A."/>
            <person name="Glavina del Rio T."/>
            <person name="Dalin E."/>
            <person name="Tice H."/>
            <person name="Bruce D."/>
            <person name="Goodwin L."/>
            <person name="Pitluck S."/>
            <person name="Chertkov O."/>
            <person name="Saunders E."/>
            <person name="Brettin T."/>
            <person name="Detter J.C."/>
            <person name="Han C."/>
            <person name="Larimer F."/>
            <person name="Land M."/>
            <person name="Hauser L."/>
            <person name="Kyrpides N."/>
            <person name="Ivanova N."/>
            <person name="Zhou J."/>
            <person name="Richardson P."/>
        </authorList>
    </citation>
    <scope>NUCLEOTIDE SEQUENCE [LARGE SCALE GENOMIC DNA]</scope>
    <source>
        <strain evidence="4">ATCC 35319 / DSM 5812 / JCM 6584 / H10</strain>
    </source>
</reference>
<evidence type="ECO:0000259" key="1">
    <source>
        <dbReference type="Pfam" id="PF00534"/>
    </source>
</evidence>
<dbReference type="Pfam" id="PF00534">
    <property type="entry name" value="Glycos_transf_1"/>
    <property type="match status" value="1"/>
</dbReference>
<dbReference type="KEGG" id="cce:Ccel_2930"/>
<keyword evidence="4" id="KW-1185">Reference proteome</keyword>
<feature type="domain" description="Glycosyltransferase subfamily 4-like N-terminal" evidence="2">
    <location>
        <begin position="24"/>
        <end position="212"/>
    </location>
</feature>
<dbReference type="GO" id="GO:0016757">
    <property type="term" value="F:glycosyltransferase activity"/>
    <property type="evidence" value="ECO:0007669"/>
    <property type="project" value="InterPro"/>
</dbReference>
<dbReference type="EMBL" id="CP001348">
    <property type="protein sequence ID" value="ACL77224.1"/>
    <property type="molecule type" value="Genomic_DNA"/>
</dbReference>
<keyword evidence="3" id="KW-0808">Transferase</keyword>
<dbReference type="CAZy" id="GT4">
    <property type="family name" value="Glycosyltransferase Family 4"/>
</dbReference>
<dbReference type="HOGENOM" id="CLU_032377_0_0_9"/>
<dbReference type="Gene3D" id="3.40.50.2000">
    <property type="entry name" value="Glycogen Phosphorylase B"/>
    <property type="match status" value="2"/>
</dbReference>
<dbReference type="SUPFAM" id="SSF53756">
    <property type="entry name" value="UDP-Glycosyltransferase/glycogen phosphorylase"/>
    <property type="match status" value="1"/>
</dbReference>
<evidence type="ECO:0000313" key="3">
    <source>
        <dbReference type="EMBL" id="ACL77224.1"/>
    </source>
</evidence>
<accession>B8I8C4</accession>
<sequence length="415" mass="47331">MKKVLMIAHQFPPIGGSGVQRTVKFVKYLRNFDYEPIILTRDASNAALKDETLLSDIPKGIKVVRTNACDFAALPGIFKYFGKVVNKLLIPDSERVWQHFARKQALDAVKDNKIDVIYTTSAPYSDHLLGVYLKKHYPEIPLVCDFRDEWTNNPYHVRKGLRAKIERDQEKMVLKYADCLITNTPVMLSNFLRDNPETKGKFYVIPNGYDDEDFVGMEDIKPANVRFTLTYTGLLYGKRKPDNFFEALKRAIDEGSVDKSKINVRLIGNYKVDQLQAVIDSYNLSDVVALMPYMKHRECLLELVKSDALLLLEPSGPGAEAFYTGKVFEYMNTKRPILASIPERGAAAQLITDTKTGLVSDFNDIENTKKNLIHLYNCWDNGTNPINPVIEEVKKFERKELTKALVEVLNNSFKK</sequence>
<dbReference type="RefSeq" id="WP_015926291.1">
    <property type="nucleotide sequence ID" value="NC_011898.1"/>
</dbReference>
<feature type="domain" description="Glycosyl transferase family 1" evidence="1">
    <location>
        <begin position="228"/>
        <end position="379"/>
    </location>
</feature>
<protein>
    <submittedName>
        <fullName evidence="3">TPR/glycosyl transferase domain-containing protein</fullName>
    </submittedName>
</protein>
<dbReference type="AlphaFoldDB" id="B8I8C4"/>
<dbReference type="PANTHER" id="PTHR12526">
    <property type="entry name" value="GLYCOSYLTRANSFERASE"/>
    <property type="match status" value="1"/>
</dbReference>
<dbReference type="InterPro" id="IPR001296">
    <property type="entry name" value="Glyco_trans_1"/>
</dbReference>
<proteinExistence type="predicted"/>
<dbReference type="OrthoDB" id="9794575at2"/>
<organism evidence="3 4">
    <name type="scientific">Ruminiclostridium cellulolyticum (strain ATCC 35319 / DSM 5812 / JCM 6584 / H10)</name>
    <name type="common">Clostridium cellulolyticum</name>
    <dbReference type="NCBI Taxonomy" id="394503"/>
    <lineage>
        <taxon>Bacteria</taxon>
        <taxon>Bacillati</taxon>
        <taxon>Bacillota</taxon>
        <taxon>Clostridia</taxon>
        <taxon>Eubacteriales</taxon>
        <taxon>Oscillospiraceae</taxon>
        <taxon>Ruminiclostridium</taxon>
    </lineage>
</organism>
<dbReference type="Pfam" id="PF13439">
    <property type="entry name" value="Glyco_transf_4"/>
    <property type="match status" value="1"/>
</dbReference>